<comment type="caution">
    <text evidence="2">The sequence shown here is derived from an EMBL/GenBank/DDBJ whole genome shotgun (WGS) entry which is preliminary data.</text>
</comment>
<protein>
    <submittedName>
        <fullName evidence="2">Uncharacterized protein</fullName>
    </submittedName>
</protein>
<feature type="non-terminal residue" evidence="2">
    <location>
        <position position="625"/>
    </location>
</feature>
<dbReference type="AlphaFoldDB" id="A0A0F9GSR3"/>
<evidence type="ECO:0000313" key="2">
    <source>
        <dbReference type="EMBL" id="KKL72410.1"/>
    </source>
</evidence>
<feature type="region of interest" description="Disordered" evidence="1">
    <location>
        <begin position="224"/>
        <end position="243"/>
    </location>
</feature>
<name>A0A0F9GSR3_9ZZZZ</name>
<sequence>MGKLNVNRVLQPSPRADPGGYQAPWSGTQMPSAGEIGRSIGSVGSGLRDMLDPNWRMKEFKQRVDIEEQARLKSQKEFADHQHELNLKRQEELYQIYKKQMAEAETAAKKNALGRQLMRGIVANQALAEAQTILKTKNASEAAMNEALDGWKRTYAKRSRKLSKRTTATQEAMAYGTARGASAISRLRQGDTEAATFLKFYVGQVGPDGDTTGPAAVLPTSYADRQTGSYDDPSHGAELGSDPNMRIEGSSLAGLTKLLTEYAAQSGQPARPVVPPKPGVTAEARFQLGLYFVPVDDQSPTVVQALRAAAGLLNEEEAKVAFGKLDGTQNLVIQSALKHGATYVELASHDPDYVGRILKEAKGSPSEGSLNAMAKLLRTEGLSGTNKRVLVRLSDDLVNLAVPFNRSDRQDVDARLDEILNTLYQSKVGLIGQQETAAKIRHSYARLIAETAMTAGILGLDGQVTEILENTEHGMRGLTPEVMENILQFTKAAGVAVQMGGYGGRDMNELLGPDGPEGLVRRMYEALSASAAPELRDPETASQYLGVDPRLTKVSEVLGKFQRLQDAFTNGKITRETARGVLDETGRVMDFDIGPDGELEIRTRPDGTPVYLDDEDMLGRSIGLA</sequence>
<feature type="region of interest" description="Disordered" evidence="1">
    <location>
        <begin position="1"/>
        <end position="35"/>
    </location>
</feature>
<proteinExistence type="predicted"/>
<organism evidence="2">
    <name type="scientific">marine sediment metagenome</name>
    <dbReference type="NCBI Taxonomy" id="412755"/>
    <lineage>
        <taxon>unclassified sequences</taxon>
        <taxon>metagenomes</taxon>
        <taxon>ecological metagenomes</taxon>
    </lineage>
</organism>
<reference evidence="2" key="1">
    <citation type="journal article" date="2015" name="Nature">
        <title>Complex archaea that bridge the gap between prokaryotes and eukaryotes.</title>
        <authorList>
            <person name="Spang A."/>
            <person name="Saw J.H."/>
            <person name="Jorgensen S.L."/>
            <person name="Zaremba-Niedzwiedzka K."/>
            <person name="Martijn J."/>
            <person name="Lind A.E."/>
            <person name="van Eijk R."/>
            <person name="Schleper C."/>
            <person name="Guy L."/>
            <person name="Ettema T.J."/>
        </authorList>
    </citation>
    <scope>NUCLEOTIDE SEQUENCE</scope>
</reference>
<dbReference type="EMBL" id="LAZR01025282">
    <property type="protein sequence ID" value="KKL72410.1"/>
    <property type="molecule type" value="Genomic_DNA"/>
</dbReference>
<gene>
    <name evidence="2" type="ORF">LCGC14_2085180</name>
</gene>
<evidence type="ECO:0000256" key="1">
    <source>
        <dbReference type="SAM" id="MobiDB-lite"/>
    </source>
</evidence>
<accession>A0A0F9GSR3</accession>